<accession>A0ABX1H2X9</accession>
<evidence type="ECO:0008006" key="5">
    <source>
        <dbReference type="Google" id="ProtNLM"/>
    </source>
</evidence>
<comment type="caution">
    <text evidence="3">The sequence shown here is derived from an EMBL/GenBank/DDBJ whole genome shotgun (WGS) entry which is preliminary data.</text>
</comment>
<feature type="chain" id="PRO_5045539361" description="Lipoprotein" evidence="2">
    <location>
        <begin position="24"/>
        <end position="215"/>
    </location>
</feature>
<reference evidence="3 4" key="1">
    <citation type="submission" date="2020-04" db="EMBL/GenBank/DDBJ databases">
        <title>Phylogenetic Diversity and Antibacterial Activity against Ralstonia solanacearum of Endophytic Actinomycete Isolated from Moss.</title>
        <authorList>
            <person name="Zhuang X."/>
        </authorList>
    </citation>
    <scope>NUCLEOTIDE SEQUENCE [LARGE SCALE GENOMIC DNA]</scope>
    <source>
        <strain evidence="3 4">LD120</strain>
    </source>
</reference>
<dbReference type="PROSITE" id="PS51257">
    <property type="entry name" value="PROKAR_LIPOPROTEIN"/>
    <property type="match status" value="1"/>
</dbReference>
<name>A0ABX1H2X9_9ACTN</name>
<dbReference type="EMBL" id="JAAWWP010000007">
    <property type="protein sequence ID" value="NKI42412.1"/>
    <property type="molecule type" value="Genomic_DNA"/>
</dbReference>
<evidence type="ECO:0000313" key="3">
    <source>
        <dbReference type="EMBL" id="NKI42412.1"/>
    </source>
</evidence>
<sequence length="215" mass="22889">MKKRTTGGALAAALAALLLTACGGSDDKDSDEIEGAGKESPSTSAEASPSGSAEAGAPEFDFPSDVTVTIAAKPTGDKVKDAVVRDAGYANQAIKLALAKGDPELPVFQDYVIGQASSDWRQSVADFKKKGHTVTGKVEFYDFKVTGVKGERATVTYCEDQSHAYRKEIATKKVLKTEVTKNSYTGHADTLQKGPEGNWRLIDQFYEEGAATCQR</sequence>
<evidence type="ECO:0000313" key="4">
    <source>
        <dbReference type="Proteomes" id="UP000772196"/>
    </source>
</evidence>
<dbReference type="Proteomes" id="UP000772196">
    <property type="component" value="Unassembled WGS sequence"/>
</dbReference>
<protein>
    <recommendedName>
        <fullName evidence="5">Lipoprotein</fullName>
    </recommendedName>
</protein>
<feature type="compositionally biased region" description="Low complexity" evidence="1">
    <location>
        <begin position="39"/>
        <end position="59"/>
    </location>
</feature>
<keyword evidence="2" id="KW-0732">Signal</keyword>
<feature type="region of interest" description="Disordered" evidence="1">
    <location>
        <begin position="26"/>
        <end position="60"/>
    </location>
</feature>
<organism evidence="3 4">
    <name type="scientific">Streptomyces physcomitrii</name>
    <dbReference type="NCBI Taxonomy" id="2724184"/>
    <lineage>
        <taxon>Bacteria</taxon>
        <taxon>Bacillati</taxon>
        <taxon>Actinomycetota</taxon>
        <taxon>Actinomycetes</taxon>
        <taxon>Kitasatosporales</taxon>
        <taxon>Streptomycetaceae</taxon>
        <taxon>Streptomyces</taxon>
    </lineage>
</organism>
<keyword evidence="4" id="KW-1185">Reference proteome</keyword>
<proteinExistence type="predicted"/>
<dbReference type="RefSeq" id="WP_168539471.1">
    <property type="nucleotide sequence ID" value="NZ_JAAWWP010000007.1"/>
</dbReference>
<feature type="signal peptide" evidence="2">
    <location>
        <begin position="1"/>
        <end position="23"/>
    </location>
</feature>
<evidence type="ECO:0000256" key="1">
    <source>
        <dbReference type="SAM" id="MobiDB-lite"/>
    </source>
</evidence>
<evidence type="ECO:0000256" key="2">
    <source>
        <dbReference type="SAM" id="SignalP"/>
    </source>
</evidence>
<gene>
    <name evidence="3" type="ORF">HFV08_14435</name>
</gene>